<feature type="region of interest" description="Disordered" evidence="2">
    <location>
        <begin position="30"/>
        <end position="52"/>
    </location>
</feature>
<dbReference type="Proteomes" id="UP001500427">
    <property type="component" value="Unassembled WGS sequence"/>
</dbReference>
<evidence type="ECO:0008006" key="6">
    <source>
        <dbReference type="Google" id="ProtNLM"/>
    </source>
</evidence>
<dbReference type="PANTHER" id="PTHR44103:SF1">
    <property type="entry name" value="PROPROTEIN CONVERTASE P"/>
    <property type="match status" value="1"/>
</dbReference>
<evidence type="ECO:0000313" key="5">
    <source>
        <dbReference type="Proteomes" id="UP001500427"/>
    </source>
</evidence>
<dbReference type="SUPFAM" id="SSF69304">
    <property type="entry name" value="Tricorn protease N-terminal domain"/>
    <property type="match status" value="1"/>
</dbReference>
<evidence type="ECO:0000256" key="3">
    <source>
        <dbReference type="SAM" id="SignalP"/>
    </source>
</evidence>
<dbReference type="Gene3D" id="2.130.10.130">
    <property type="entry name" value="Integrin alpha, N-terminal"/>
    <property type="match status" value="1"/>
</dbReference>
<evidence type="ECO:0000313" key="4">
    <source>
        <dbReference type="EMBL" id="GAA5033877.1"/>
    </source>
</evidence>
<reference evidence="5" key="1">
    <citation type="journal article" date="2019" name="Int. J. Syst. Evol. Microbiol.">
        <title>The Global Catalogue of Microorganisms (GCM) 10K type strain sequencing project: providing services to taxonomists for standard genome sequencing and annotation.</title>
        <authorList>
            <consortium name="The Broad Institute Genomics Platform"/>
            <consortium name="The Broad Institute Genome Sequencing Center for Infectious Disease"/>
            <person name="Wu L."/>
            <person name="Ma J."/>
        </authorList>
    </citation>
    <scope>NUCLEOTIDE SEQUENCE [LARGE SCALE GENOMIC DNA]</scope>
    <source>
        <strain evidence="5">JCM 17687</strain>
    </source>
</reference>
<dbReference type="InterPro" id="IPR013517">
    <property type="entry name" value="FG-GAP"/>
</dbReference>
<sequence length="745" mass="76433">MARHVTGASGLVLGLAASLLAPIALATPAGAAAGPTSGSTGADPQGQRGRTGHVLADGADAVHLSPRAAAGTVAAASTGRALPKALRATSHAGATPQAGTRVGSAVRGAGVQAAPSPAAGLTSCSNDELWVNTLAERSVVHVAVPGASSIVLQRQRDGGAWRSVATVAAASGTVKDASINQRSVYLYRLVAKRGDGTVVRDCATEYYQGTWTRDGWGTVDAVVAASTGVYQQGEYDQGSRSSSAERFVAPAFSADGRLYAVTRVAGPAGHPVLEVRRASTSAVVFTVDLGAGVMPADPAFSFDGQTLAFSRYDAGGEPIGVGFVDLFGAHAVRSVTTVPAVAEPAWRADGSLVVSTFGTDDDGLGVLCRTCTTVTPLAGTSGGYTPEVAPNGTIWFTTDDGARSTLKRKTTNGVVATVRSSATDSFASPRLTTDGSLFVERDVPDPADANAYTVGVHRVDLAGAADGSDDELSAIGWEEAPSSTTLHGWDVRQVQGKGTSNRTGDGHHDLLARDGKGALWAYRNTGMELDGRAQIGSGWGLYRTFVSVGDLTGDDQADLVARDVDGTLWLYRGRLGSGGFLERTRLGTGWGGYTVVGPGDWNGDGIADILARDGRGTLWLYPGTGRGTLAARAQVGTGWSGMTALVASGDVDFDGRTDLIARDGAGRLLLYPGNGTGGFLARRQIGSGWGGFTSITVSEATYGRALVWARTASGELRGYEIYGDGAFVPGSYSEGTGWGSFLLTA</sequence>
<proteinExistence type="predicted"/>
<organism evidence="4 5">
    <name type="scientific">Terrabacter aeriphilus</name>
    <dbReference type="NCBI Taxonomy" id="515662"/>
    <lineage>
        <taxon>Bacteria</taxon>
        <taxon>Bacillati</taxon>
        <taxon>Actinomycetota</taxon>
        <taxon>Actinomycetes</taxon>
        <taxon>Micrococcales</taxon>
        <taxon>Intrasporangiaceae</taxon>
        <taxon>Terrabacter</taxon>
    </lineage>
</organism>
<feature type="signal peptide" evidence="3">
    <location>
        <begin position="1"/>
        <end position="26"/>
    </location>
</feature>
<dbReference type="EMBL" id="BAABIW010000024">
    <property type="protein sequence ID" value="GAA5033877.1"/>
    <property type="molecule type" value="Genomic_DNA"/>
</dbReference>
<dbReference type="RefSeq" id="WP_345508719.1">
    <property type="nucleotide sequence ID" value="NZ_BAABIW010000024.1"/>
</dbReference>
<name>A0ABP9JMP1_9MICO</name>
<accession>A0ABP9JMP1</accession>
<dbReference type="SUPFAM" id="SSF69318">
    <property type="entry name" value="Integrin alpha N-terminal domain"/>
    <property type="match status" value="1"/>
</dbReference>
<gene>
    <name evidence="4" type="ORF">GCM10023258_34110</name>
</gene>
<comment type="caution">
    <text evidence="4">The sequence shown here is derived from an EMBL/GenBank/DDBJ whole genome shotgun (WGS) entry which is preliminary data.</text>
</comment>
<evidence type="ECO:0000256" key="1">
    <source>
        <dbReference type="ARBA" id="ARBA00022729"/>
    </source>
</evidence>
<feature type="chain" id="PRO_5047046106" description="VCBS repeat-containing protein" evidence="3">
    <location>
        <begin position="27"/>
        <end position="745"/>
    </location>
</feature>
<evidence type="ECO:0000256" key="2">
    <source>
        <dbReference type="SAM" id="MobiDB-lite"/>
    </source>
</evidence>
<keyword evidence="5" id="KW-1185">Reference proteome</keyword>
<feature type="compositionally biased region" description="Low complexity" evidence="2">
    <location>
        <begin position="30"/>
        <end position="42"/>
    </location>
</feature>
<keyword evidence="1 3" id="KW-0732">Signal</keyword>
<dbReference type="InterPro" id="IPR028994">
    <property type="entry name" value="Integrin_alpha_N"/>
</dbReference>
<dbReference type="PANTHER" id="PTHR44103">
    <property type="entry name" value="PROPROTEIN CONVERTASE P"/>
    <property type="match status" value="1"/>
</dbReference>
<dbReference type="Pfam" id="PF13517">
    <property type="entry name" value="FG-GAP_3"/>
    <property type="match status" value="1"/>
</dbReference>
<protein>
    <recommendedName>
        <fullName evidence="6">VCBS repeat-containing protein</fullName>
    </recommendedName>
</protein>